<comment type="similarity">
    <text evidence="1 2">Belongs to the calycin superfamily. Lipocalin family.</text>
</comment>
<dbReference type="Pfam" id="PF08212">
    <property type="entry name" value="Lipocalin_2"/>
    <property type="match status" value="1"/>
</dbReference>
<dbReference type="PANTHER" id="PTHR10612">
    <property type="entry name" value="APOLIPOPROTEIN D"/>
    <property type="match status" value="1"/>
</dbReference>
<dbReference type="EMBL" id="CP032097">
    <property type="protein sequence ID" value="AXX94437.1"/>
    <property type="molecule type" value="Genomic_DNA"/>
</dbReference>
<dbReference type="Proteomes" id="UP000262582">
    <property type="component" value="Chromosome"/>
</dbReference>
<dbReference type="InterPro" id="IPR012674">
    <property type="entry name" value="Calycin"/>
</dbReference>
<dbReference type="PANTHER" id="PTHR10612:SF34">
    <property type="entry name" value="APOLIPOPROTEIN D"/>
    <property type="match status" value="1"/>
</dbReference>
<evidence type="ECO:0000313" key="4">
    <source>
        <dbReference type="EMBL" id="AXX94437.1"/>
    </source>
</evidence>
<feature type="chain" id="PRO_5041747385" evidence="2">
    <location>
        <begin position="23"/>
        <end position="173"/>
    </location>
</feature>
<dbReference type="PROSITE" id="PS51257">
    <property type="entry name" value="PROKAR_LIPOPROTEIN"/>
    <property type="match status" value="1"/>
</dbReference>
<feature type="domain" description="Lipocalin/cytosolic fatty-acid binding" evidence="3">
    <location>
        <begin position="33"/>
        <end position="171"/>
    </location>
</feature>
<accession>A0A347U6F9</accession>
<dbReference type="OrthoDB" id="9793905at2"/>
<dbReference type="Gene3D" id="2.40.128.20">
    <property type="match status" value="1"/>
</dbReference>
<feature type="signal peptide" evidence="2">
    <location>
        <begin position="1"/>
        <end position="22"/>
    </location>
</feature>
<dbReference type="RefSeq" id="WP_118916665.1">
    <property type="nucleotide sequence ID" value="NZ_CP032097.1"/>
</dbReference>
<dbReference type="Proteomes" id="UP000290588">
    <property type="component" value="Unassembled WGS sequence"/>
</dbReference>
<dbReference type="EMBL" id="NXIG01000005">
    <property type="protein sequence ID" value="RXI31135.1"/>
    <property type="molecule type" value="Genomic_DNA"/>
</dbReference>
<sequence length="173" mass="20352">MLKIFKLLIIASFIVLFTACSSKNPPLQTVEKVELNKYLGSWYEIARYEHFFEKDCKNVTANYSMMDKETIKVINRCTKIQTNEKKEAIGRAYAIDESNSKLKVSFFRPFYGDYWVLMLDENYKYAVVGTPSREYLWILARTSKLDEKIKNEILQKLPTLGFETSKLIWTIQE</sequence>
<organism evidence="5 7">
    <name type="scientific">Arcobacter ellisii</name>
    <dbReference type="NCBI Taxonomy" id="913109"/>
    <lineage>
        <taxon>Bacteria</taxon>
        <taxon>Pseudomonadati</taxon>
        <taxon>Campylobacterota</taxon>
        <taxon>Epsilonproteobacteria</taxon>
        <taxon>Campylobacterales</taxon>
        <taxon>Arcobacteraceae</taxon>
        <taxon>Arcobacter</taxon>
    </lineage>
</organism>
<evidence type="ECO:0000313" key="5">
    <source>
        <dbReference type="EMBL" id="RXI31135.1"/>
    </source>
</evidence>
<evidence type="ECO:0000256" key="1">
    <source>
        <dbReference type="ARBA" id="ARBA00006889"/>
    </source>
</evidence>
<dbReference type="InterPro" id="IPR047202">
    <property type="entry name" value="Lipocalin_Blc-like_dom"/>
</dbReference>
<keyword evidence="6" id="KW-1185">Reference proteome</keyword>
<dbReference type="InterPro" id="IPR000566">
    <property type="entry name" value="Lipocln_cytosolic_FA-bd_dom"/>
</dbReference>
<evidence type="ECO:0000256" key="2">
    <source>
        <dbReference type="PIRNR" id="PIRNR036893"/>
    </source>
</evidence>
<dbReference type="AlphaFoldDB" id="A0A347U6F9"/>
<reference evidence="5 7" key="1">
    <citation type="submission" date="2017-09" db="EMBL/GenBank/DDBJ databases">
        <title>Genomics of the genus Arcobacter.</title>
        <authorList>
            <person name="Perez-Cataluna A."/>
            <person name="Figueras M.J."/>
            <person name="Salas-Masso N."/>
        </authorList>
    </citation>
    <scope>NUCLEOTIDE SEQUENCE [LARGE SCALE GENOMIC DNA]</scope>
    <source>
        <strain evidence="5 7">CECT 7837</strain>
    </source>
</reference>
<dbReference type="SUPFAM" id="SSF50814">
    <property type="entry name" value="Lipocalins"/>
    <property type="match status" value="1"/>
</dbReference>
<reference evidence="4 6" key="2">
    <citation type="submission" date="2018-08" db="EMBL/GenBank/DDBJ databases">
        <title>Complete genome of the Arcobacter ellisii type strain LMG 26155.</title>
        <authorList>
            <person name="Miller W.G."/>
            <person name="Yee E."/>
            <person name="Bono J.L."/>
        </authorList>
    </citation>
    <scope>NUCLEOTIDE SEQUENCE [LARGE SCALE GENOMIC DNA]</scope>
    <source>
        <strain evidence="4 6">LMG 26155</strain>
    </source>
</reference>
<dbReference type="InterPro" id="IPR022272">
    <property type="entry name" value="Lipocalin_CS"/>
</dbReference>
<evidence type="ECO:0000313" key="6">
    <source>
        <dbReference type="Proteomes" id="UP000262582"/>
    </source>
</evidence>
<dbReference type="PIRSF" id="PIRSF036893">
    <property type="entry name" value="Lipocalin_ApoD"/>
    <property type="match status" value="1"/>
</dbReference>
<dbReference type="KEGG" id="aell:AELL_0757"/>
<gene>
    <name evidence="4" type="ORF">AELL_0757</name>
    <name evidence="5" type="ORF">CP962_06655</name>
</gene>
<dbReference type="InterPro" id="IPR002446">
    <property type="entry name" value="Lipocalin_bac"/>
</dbReference>
<protein>
    <submittedName>
        <fullName evidence="4">Lipocalin domain-containing protein</fullName>
    </submittedName>
</protein>
<dbReference type="PROSITE" id="PS00213">
    <property type="entry name" value="LIPOCALIN"/>
    <property type="match status" value="1"/>
</dbReference>
<dbReference type="CDD" id="cd19438">
    <property type="entry name" value="lipocalin_Blc-like"/>
    <property type="match status" value="1"/>
</dbReference>
<name>A0A347U6F9_9BACT</name>
<proteinExistence type="inferred from homology"/>
<keyword evidence="2" id="KW-0732">Signal</keyword>
<evidence type="ECO:0000259" key="3">
    <source>
        <dbReference type="Pfam" id="PF08212"/>
    </source>
</evidence>
<evidence type="ECO:0000313" key="7">
    <source>
        <dbReference type="Proteomes" id="UP000290588"/>
    </source>
</evidence>
<dbReference type="GO" id="GO:0006950">
    <property type="term" value="P:response to stress"/>
    <property type="evidence" value="ECO:0007669"/>
    <property type="project" value="UniProtKB-ARBA"/>
</dbReference>
<dbReference type="InterPro" id="IPR022271">
    <property type="entry name" value="Lipocalin_ApoD"/>
</dbReference>
<dbReference type="PRINTS" id="PR01171">
    <property type="entry name" value="BCTLIPOCALIN"/>
</dbReference>